<evidence type="ECO:0000259" key="1">
    <source>
        <dbReference type="Pfam" id="PF12697"/>
    </source>
</evidence>
<protein>
    <submittedName>
        <fullName evidence="2">Pimeloyl-ACP methyl ester carboxylesterase</fullName>
    </submittedName>
</protein>
<proteinExistence type="predicted"/>
<name>A0ABU1XS65_9GAMM</name>
<sequence>MRALLLPGMDGSGALLGEFVSAVRPGFQVDVVAYPADRILGYDGLQALAVEHLPRDTPFLLIGESFSGPIAIRIAATRPRGLVGLVLCASFAASPQPWFRPFRPLLRLPWPKPPTRLLMPAMMGRWTTQEWMRREQAALADMPAAVARERLSEVLKVDASADLARIGCPILYLQASHDRLVPPRCWREIQTLRPTAKRVRLQGPHFLLQHQPVLAAQAIQQHFNAGF</sequence>
<dbReference type="Gene3D" id="3.40.50.1820">
    <property type="entry name" value="alpha/beta hydrolase"/>
    <property type="match status" value="1"/>
</dbReference>
<accession>A0ABU1XS65</accession>
<evidence type="ECO:0000313" key="3">
    <source>
        <dbReference type="Proteomes" id="UP001256588"/>
    </source>
</evidence>
<reference evidence="2 3" key="1">
    <citation type="submission" date="2023-07" db="EMBL/GenBank/DDBJ databases">
        <title>Sorghum-associated microbial communities from plants grown in Nebraska, USA.</title>
        <authorList>
            <person name="Schachtman D."/>
        </authorList>
    </citation>
    <scope>NUCLEOTIDE SEQUENCE [LARGE SCALE GENOMIC DNA]</scope>
    <source>
        <strain evidence="2 3">4099</strain>
    </source>
</reference>
<dbReference type="RefSeq" id="WP_310232011.1">
    <property type="nucleotide sequence ID" value="NZ_JAVDWO010000001.1"/>
</dbReference>
<dbReference type="EMBL" id="JAVDWO010000001">
    <property type="protein sequence ID" value="MDR7191602.1"/>
    <property type="molecule type" value="Genomic_DNA"/>
</dbReference>
<dbReference type="InterPro" id="IPR000073">
    <property type="entry name" value="AB_hydrolase_1"/>
</dbReference>
<keyword evidence="3" id="KW-1185">Reference proteome</keyword>
<feature type="domain" description="AB hydrolase-1" evidence="1">
    <location>
        <begin position="22"/>
        <end position="212"/>
    </location>
</feature>
<dbReference type="Pfam" id="PF12697">
    <property type="entry name" value="Abhydrolase_6"/>
    <property type="match status" value="1"/>
</dbReference>
<dbReference type="Proteomes" id="UP001256588">
    <property type="component" value="Unassembled WGS sequence"/>
</dbReference>
<evidence type="ECO:0000313" key="2">
    <source>
        <dbReference type="EMBL" id="MDR7191602.1"/>
    </source>
</evidence>
<comment type="caution">
    <text evidence="2">The sequence shown here is derived from an EMBL/GenBank/DDBJ whole genome shotgun (WGS) entry which is preliminary data.</text>
</comment>
<dbReference type="SUPFAM" id="SSF53474">
    <property type="entry name" value="alpha/beta-Hydrolases"/>
    <property type="match status" value="1"/>
</dbReference>
<organism evidence="2 3">
    <name type="scientific">Luteimonas terrae</name>
    <dbReference type="NCBI Taxonomy" id="1530191"/>
    <lineage>
        <taxon>Bacteria</taxon>
        <taxon>Pseudomonadati</taxon>
        <taxon>Pseudomonadota</taxon>
        <taxon>Gammaproteobacteria</taxon>
        <taxon>Lysobacterales</taxon>
        <taxon>Lysobacteraceae</taxon>
        <taxon>Luteimonas</taxon>
    </lineage>
</organism>
<dbReference type="InterPro" id="IPR029058">
    <property type="entry name" value="AB_hydrolase_fold"/>
</dbReference>
<gene>
    <name evidence="2" type="ORF">J2W68_000304</name>
</gene>